<reference evidence="1 2" key="1">
    <citation type="journal article" date="2013" name="Mar. Genomics">
        <title>Expression of sulfatases in Rhodopirellula baltica and the diversity of sulfatases in the genus Rhodopirellula.</title>
        <authorList>
            <person name="Wegner C.E."/>
            <person name="Richter-Heitmann T."/>
            <person name="Klindworth A."/>
            <person name="Klockow C."/>
            <person name="Richter M."/>
            <person name="Achstetter T."/>
            <person name="Glockner F.O."/>
            <person name="Harder J."/>
        </authorList>
    </citation>
    <scope>NUCLEOTIDE SEQUENCE [LARGE SCALE GENOMIC DNA]</scope>
    <source>
        <strain evidence="1 2">SM41</strain>
    </source>
</reference>
<proteinExistence type="predicted"/>
<accession>M5ULV3</accession>
<name>M5ULV3_9BACT</name>
<dbReference type="AlphaFoldDB" id="M5ULV3"/>
<dbReference type="Proteomes" id="UP000011885">
    <property type="component" value="Unassembled WGS sequence"/>
</dbReference>
<keyword evidence="2" id="KW-1185">Reference proteome</keyword>
<sequence length="58" mass="6230">MLNVRAPKWIPNIETACRGASQDSASGNASKGFEPDGKIISRSAFAAVCISKHGDRRR</sequence>
<organism evidence="1 2">
    <name type="scientific">Rhodopirellula sallentina SM41</name>
    <dbReference type="NCBI Taxonomy" id="1263870"/>
    <lineage>
        <taxon>Bacteria</taxon>
        <taxon>Pseudomonadati</taxon>
        <taxon>Planctomycetota</taxon>
        <taxon>Planctomycetia</taxon>
        <taxon>Pirellulales</taxon>
        <taxon>Pirellulaceae</taxon>
        <taxon>Rhodopirellula</taxon>
    </lineage>
</organism>
<dbReference type="PATRIC" id="fig|1263870.3.peg.1637"/>
<comment type="caution">
    <text evidence="1">The sequence shown here is derived from an EMBL/GenBank/DDBJ whole genome shotgun (WGS) entry which is preliminary data.</text>
</comment>
<dbReference type="EMBL" id="ANOH01000115">
    <property type="protein sequence ID" value="EMI56998.1"/>
    <property type="molecule type" value="Genomic_DNA"/>
</dbReference>
<evidence type="ECO:0000313" key="1">
    <source>
        <dbReference type="EMBL" id="EMI56998.1"/>
    </source>
</evidence>
<gene>
    <name evidence="1" type="ORF">RSSM_01527</name>
</gene>
<evidence type="ECO:0000313" key="2">
    <source>
        <dbReference type="Proteomes" id="UP000011885"/>
    </source>
</evidence>
<protein>
    <submittedName>
        <fullName evidence="1">Uncharacterized protein</fullName>
    </submittedName>
</protein>